<evidence type="ECO:0000256" key="1">
    <source>
        <dbReference type="SAM" id="Coils"/>
    </source>
</evidence>
<evidence type="ECO:0000313" key="4">
    <source>
        <dbReference type="Proteomes" id="UP001139263"/>
    </source>
</evidence>
<evidence type="ECO:0008006" key="5">
    <source>
        <dbReference type="Google" id="ProtNLM"/>
    </source>
</evidence>
<dbReference type="EMBL" id="JALBUF010000043">
    <property type="protein sequence ID" value="MCI0184959.1"/>
    <property type="molecule type" value="Genomic_DNA"/>
</dbReference>
<name>A0A9X2ADJ0_9BACL</name>
<proteinExistence type="predicted"/>
<dbReference type="AlphaFoldDB" id="A0A9X2ADJ0"/>
<gene>
    <name evidence="3" type="ORF">MM817_03256</name>
</gene>
<dbReference type="Gene3D" id="1.20.120.20">
    <property type="entry name" value="Apolipoprotein"/>
    <property type="match status" value="1"/>
</dbReference>
<reference evidence="3" key="1">
    <citation type="submission" date="2022-03" db="EMBL/GenBank/DDBJ databases">
        <title>Draft Genome Sequence of Firmicute Strain S0AB, a Heterotrophic Iron/Sulfur-Oxidizing Extreme Acidophile.</title>
        <authorList>
            <person name="Vergara E."/>
            <person name="Pakostova E."/>
            <person name="Johnson D.B."/>
            <person name="Holmes D.S."/>
        </authorList>
    </citation>
    <scope>NUCLEOTIDE SEQUENCE</scope>
    <source>
        <strain evidence="3">S0AB</strain>
    </source>
</reference>
<protein>
    <recommendedName>
        <fullName evidence="5">t-SNARE coiled-coil homology domain-containing protein</fullName>
    </recommendedName>
</protein>
<keyword evidence="2" id="KW-0812">Transmembrane</keyword>
<evidence type="ECO:0000256" key="2">
    <source>
        <dbReference type="SAM" id="Phobius"/>
    </source>
</evidence>
<dbReference type="Proteomes" id="UP001139263">
    <property type="component" value="Unassembled WGS sequence"/>
</dbReference>
<accession>A0A9X2ADJ0</accession>
<sequence>MNSVMDEDDNIQQHSVIEMPWVLISNQIQQMNENVNQRFTSINENVNQRFTSINENMNQRFTSMNENVNLRFNDLNSRMDALEAEVKEIKQALANTATKAEVLEMKQSMLTKPGYYATIIGTVVMLILGALLNQHIHFF</sequence>
<keyword evidence="2" id="KW-1133">Transmembrane helix</keyword>
<keyword evidence="4" id="KW-1185">Reference proteome</keyword>
<comment type="caution">
    <text evidence="3">The sequence shown here is derived from an EMBL/GenBank/DDBJ whole genome shotgun (WGS) entry which is preliminary data.</text>
</comment>
<feature type="coiled-coil region" evidence="1">
    <location>
        <begin position="65"/>
        <end position="106"/>
    </location>
</feature>
<organism evidence="3 4">
    <name type="scientific">Sulfoacidibacillus ferrooxidans</name>
    <dbReference type="NCBI Taxonomy" id="2005001"/>
    <lineage>
        <taxon>Bacteria</taxon>
        <taxon>Bacillati</taxon>
        <taxon>Bacillota</taxon>
        <taxon>Bacilli</taxon>
        <taxon>Bacillales</taxon>
        <taxon>Alicyclobacillaceae</taxon>
        <taxon>Sulfoacidibacillus</taxon>
    </lineage>
</organism>
<keyword evidence="2" id="KW-0472">Membrane</keyword>
<feature type="transmembrane region" description="Helical" evidence="2">
    <location>
        <begin position="115"/>
        <end position="136"/>
    </location>
</feature>
<keyword evidence="1" id="KW-0175">Coiled coil</keyword>
<evidence type="ECO:0000313" key="3">
    <source>
        <dbReference type="EMBL" id="MCI0184959.1"/>
    </source>
</evidence>